<dbReference type="KEGG" id="lak:106173707"/>
<dbReference type="InParanoid" id="A0A1S3JKD1"/>
<dbReference type="Proteomes" id="UP000085678">
    <property type="component" value="Unplaced"/>
</dbReference>
<dbReference type="CDD" id="cd00882">
    <property type="entry name" value="Ras_like_GTPase"/>
    <property type="match status" value="1"/>
</dbReference>
<keyword evidence="3" id="KW-1185">Reference proteome</keyword>
<dbReference type="Gene3D" id="3.40.50.300">
    <property type="entry name" value="P-loop containing nucleotide triphosphate hydrolases"/>
    <property type="match status" value="1"/>
</dbReference>
<dbReference type="PANTHER" id="PTHR14241:SF32">
    <property type="entry name" value="VWFA DOMAIN-CONTAINING PROTEIN-RELATED"/>
    <property type="match status" value="1"/>
</dbReference>
<dbReference type="SMART" id="SM00584">
    <property type="entry name" value="TLDc"/>
    <property type="match status" value="1"/>
</dbReference>
<dbReference type="OrthoDB" id="9984961at2759"/>
<dbReference type="PANTHER" id="PTHR14241">
    <property type="entry name" value="INTERFERON-INDUCED PROTEIN 44"/>
    <property type="match status" value="1"/>
</dbReference>
<dbReference type="InterPro" id="IPR006571">
    <property type="entry name" value="TLDc_dom"/>
</dbReference>
<proteinExistence type="inferred from homology"/>
<reference evidence="4" key="1">
    <citation type="submission" date="2025-08" db="UniProtKB">
        <authorList>
            <consortium name="RefSeq"/>
        </authorList>
    </citation>
    <scope>IDENTIFICATION</scope>
    <source>
        <tissue evidence="4">Gonads</tissue>
    </source>
</reference>
<dbReference type="RefSeq" id="XP_013410369.1">
    <property type="nucleotide sequence ID" value="XM_013554915.1"/>
</dbReference>
<sequence>MPILDNRSYRKQLRAWIGDPTLTFNLLYSATRDGCSGQAFHQKCNNQGPTVSIGQNSAGYIIGGYTSIPWTSRGDYFNDDRAFLFQLFPNKVKFARNGNGNDVYDNATYGPTFGGDLNYNQTAFDTAGRYGYGRVRDRKGRFSWNGIPVQMPGVSESCGNDLLFFSDSNNGYDAYSDTADFGYMGTYYAANGFTANSYNTSGDYFYTNGYSYIGNSYNGNGYNAQTFTGNSNAYLDIEVYAVKQVNSEDELYEKDKPWRKTDINDWNNKTRGKLFDELVSFSTPTPAKVPAARLLLVGSVGAGKSSFFNTVRSVWKGKVRSQVATGTAPHSLTTKYRVYEIRGGHQTPAFRLCDTMGLEEDQGLDVGDMAYLLDGHVPDHFQFNPAVRITRKSLGFVKDPGLADAIHCVALVIDGSTYKVMSPKVKDKLLGLRTLALDRDIPVHVVLTKVDKVCKDVAEDPSVVFHSRVIEKKVKDISDAFGIQSNHVQPVKNYESETSIDPRVDILTLNALRQMTGSAEDYIEFKLDDMEETDTQMSKMNIKK</sequence>
<evidence type="ECO:0000259" key="2">
    <source>
        <dbReference type="PROSITE" id="PS51886"/>
    </source>
</evidence>
<name>A0A1S3JKD1_LINAN</name>
<dbReference type="Pfam" id="PF07534">
    <property type="entry name" value="TLD"/>
    <property type="match status" value="1"/>
</dbReference>
<dbReference type="InterPro" id="IPR027417">
    <property type="entry name" value="P-loop_NTPase"/>
</dbReference>
<protein>
    <submittedName>
        <fullName evidence="4">Interferon-induced protein 44-like</fullName>
    </submittedName>
</protein>
<organism evidence="3 4">
    <name type="scientific">Lingula anatina</name>
    <name type="common">Brachiopod</name>
    <name type="synonym">Lingula unguis</name>
    <dbReference type="NCBI Taxonomy" id="7574"/>
    <lineage>
        <taxon>Eukaryota</taxon>
        <taxon>Metazoa</taxon>
        <taxon>Spiralia</taxon>
        <taxon>Lophotrochozoa</taxon>
        <taxon>Brachiopoda</taxon>
        <taxon>Linguliformea</taxon>
        <taxon>Lingulata</taxon>
        <taxon>Lingulida</taxon>
        <taxon>Linguloidea</taxon>
        <taxon>Lingulidae</taxon>
        <taxon>Lingula</taxon>
    </lineage>
</organism>
<dbReference type="SUPFAM" id="SSF52540">
    <property type="entry name" value="P-loop containing nucleoside triphosphate hydrolases"/>
    <property type="match status" value="1"/>
</dbReference>
<gene>
    <name evidence="4" type="primary">LOC106173707</name>
</gene>
<dbReference type="AlphaFoldDB" id="A0A1S3JKD1"/>
<feature type="domain" description="TLDc" evidence="2">
    <location>
        <begin position="1"/>
        <end position="243"/>
    </location>
</feature>
<comment type="similarity">
    <text evidence="1">Belongs to the IFI44 family.</text>
</comment>
<evidence type="ECO:0000256" key="1">
    <source>
        <dbReference type="ARBA" id="ARBA00009243"/>
    </source>
</evidence>
<accession>A0A1S3JKD1</accession>
<dbReference type="GeneID" id="106173707"/>
<evidence type="ECO:0000313" key="4">
    <source>
        <dbReference type="RefSeq" id="XP_013410369.1"/>
    </source>
</evidence>
<evidence type="ECO:0000313" key="3">
    <source>
        <dbReference type="Proteomes" id="UP000085678"/>
    </source>
</evidence>
<dbReference type="STRING" id="7574.A0A1S3JKD1"/>
<dbReference type="PROSITE" id="PS51886">
    <property type="entry name" value="TLDC"/>
    <property type="match status" value="1"/>
</dbReference>